<accession>A0A1C5ABX5</accession>
<gene>
    <name evidence="1" type="ORF">GA0070563_112119</name>
</gene>
<evidence type="ECO:0000313" key="2">
    <source>
        <dbReference type="Proteomes" id="UP000183585"/>
    </source>
</evidence>
<dbReference type="Proteomes" id="UP000183585">
    <property type="component" value="Unassembled WGS sequence"/>
</dbReference>
<keyword evidence="2" id="KW-1185">Reference proteome</keyword>
<dbReference type="Pfam" id="PF19586">
    <property type="entry name" value="DUF6093"/>
    <property type="match status" value="1"/>
</dbReference>
<reference evidence="2" key="1">
    <citation type="submission" date="2016-06" db="EMBL/GenBank/DDBJ databases">
        <authorList>
            <person name="Varghese N."/>
            <person name="Submissions Spin"/>
        </authorList>
    </citation>
    <scope>NUCLEOTIDE SEQUENCE [LARGE SCALE GENOMIC DNA]</scope>
    <source>
        <strain evidence="2">DSM 43168</strain>
    </source>
</reference>
<dbReference type="EMBL" id="FMCT01000012">
    <property type="protein sequence ID" value="SCF42715.1"/>
    <property type="molecule type" value="Genomic_DNA"/>
</dbReference>
<dbReference type="InterPro" id="IPR046075">
    <property type="entry name" value="DUF6093"/>
</dbReference>
<dbReference type="RefSeq" id="WP_176734980.1">
    <property type="nucleotide sequence ID" value="NZ_FMCT01000012.1"/>
</dbReference>
<dbReference type="AlphaFoldDB" id="A0A1C5ABX5"/>
<evidence type="ECO:0000313" key="1">
    <source>
        <dbReference type="EMBL" id="SCF42715.1"/>
    </source>
</evidence>
<proteinExistence type="predicted"/>
<sequence>MPLPNHRLIHSRFEAHHRPVSEAAMTVTGRLLRPSETGVRDPATGTTTFPDPALIYSGQARIRANSGAQGMQADRIVAVGGYLLVLPAETPVPHVRDVWVVDGCDGDPSLPGVRLRVVDVPRSGLSWQRNVGCDIEEPINRRG</sequence>
<organism evidence="1 2">
    <name type="scientific">Micromonospora carbonacea</name>
    <dbReference type="NCBI Taxonomy" id="47853"/>
    <lineage>
        <taxon>Bacteria</taxon>
        <taxon>Bacillati</taxon>
        <taxon>Actinomycetota</taxon>
        <taxon>Actinomycetes</taxon>
        <taxon>Micromonosporales</taxon>
        <taxon>Micromonosporaceae</taxon>
        <taxon>Micromonospora</taxon>
    </lineage>
</organism>
<name>A0A1C5ABX5_9ACTN</name>
<protein>
    <submittedName>
        <fullName evidence="1">Uncharacterized protein</fullName>
    </submittedName>
</protein>